<keyword evidence="2" id="KW-1003">Cell membrane</keyword>
<evidence type="ECO:0000313" key="8">
    <source>
        <dbReference type="EMBL" id="MDR7353774.1"/>
    </source>
</evidence>
<name>A0ABU2B6X1_9CORY</name>
<evidence type="ECO:0000256" key="6">
    <source>
        <dbReference type="SAM" id="Phobius"/>
    </source>
</evidence>
<evidence type="ECO:0000256" key="3">
    <source>
        <dbReference type="ARBA" id="ARBA00022692"/>
    </source>
</evidence>
<feature type="domain" description="Major facilitator superfamily (MFS) profile" evidence="7">
    <location>
        <begin position="1"/>
        <end position="400"/>
    </location>
</feature>
<dbReference type="InterPro" id="IPR011701">
    <property type="entry name" value="MFS"/>
</dbReference>
<feature type="transmembrane region" description="Helical" evidence="6">
    <location>
        <begin position="80"/>
        <end position="101"/>
    </location>
</feature>
<dbReference type="InterPro" id="IPR036259">
    <property type="entry name" value="MFS_trans_sf"/>
</dbReference>
<dbReference type="RefSeq" id="WP_277104889.1">
    <property type="nucleotide sequence ID" value="NZ_BAAAJS010000023.1"/>
</dbReference>
<comment type="subcellular location">
    <subcellularLocation>
        <location evidence="1">Cell membrane</location>
        <topology evidence="1">Multi-pass membrane protein</topology>
    </subcellularLocation>
</comment>
<feature type="transmembrane region" description="Helical" evidence="6">
    <location>
        <begin position="47"/>
        <end position="68"/>
    </location>
</feature>
<feature type="transmembrane region" description="Helical" evidence="6">
    <location>
        <begin position="310"/>
        <end position="336"/>
    </location>
</feature>
<keyword evidence="3 6" id="KW-0812">Transmembrane</keyword>
<evidence type="ECO:0000256" key="1">
    <source>
        <dbReference type="ARBA" id="ARBA00004651"/>
    </source>
</evidence>
<feature type="transmembrane region" description="Helical" evidence="6">
    <location>
        <begin position="257"/>
        <end position="275"/>
    </location>
</feature>
<evidence type="ECO:0000256" key="4">
    <source>
        <dbReference type="ARBA" id="ARBA00022989"/>
    </source>
</evidence>
<dbReference type="InterPro" id="IPR020846">
    <property type="entry name" value="MFS_dom"/>
</dbReference>
<dbReference type="PROSITE" id="PS50850">
    <property type="entry name" value="MFS"/>
    <property type="match status" value="1"/>
</dbReference>
<dbReference type="PANTHER" id="PTHR23513:SF11">
    <property type="entry name" value="STAPHYLOFERRIN A TRANSPORTER"/>
    <property type="match status" value="1"/>
</dbReference>
<dbReference type="Proteomes" id="UP001183619">
    <property type="component" value="Unassembled WGS sequence"/>
</dbReference>
<feature type="transmembrane region" description="Helical" evidence="6">
    <location>
        <begin position="375"/>
        <end position="394"/>
    </location>
</feature>
<accession>A0ABU2B6X1</accession>
<keyword evidence="5 6" id="KW-0472">Membrane</keyword>
<comment type="caution">
    <text evidence="8">The sequence shown here is derived from an EMBL/GenBank/DDBJ whole genome shotgun (WGS) entry which is preliminary data.</text>
</comment>
<feature type="transmembrane region" description="Helical" evidence="6">
    <location>
        <begin position="175"/>
        <end position="192"/>
    </location>
</feature>
<feature type="transmembrane region" description="Helical" evidence="6">
    <location>
        <begin position="287"/>
        <end position="304"/>
    </location>
</feature>
<feature type="transmembrane region" description="Helical" evidence="6">
    <location>
        <begin position="20"/>
        <end position="41"/>
    </location>
</feature>
<evidence type="ECO:0000256" key="5">
    <source>
        <dbReference type="ARBA" id="ARBA00023136"/>
    </source>
</evidence>
<dbReference type="Pfam" id="PF07690">
    <property type="entry name" value="MFS_1"/>
    <property type="match status" value="1"/>
</dbReference>
<proteinExistence type="predicted"/>
<dbReference type="PANTHER" id="PTHR23513">
    <property type="entry name" value="INTEGRAL MEMBRANE EFFLUX PROTEIN-RELATED"/>
    <property type="match status" value="1"/>
</dbReference>
<protein>
    <submittedName>
        <fullName evidence="8">MFS family permease</fullName>
    </submittedName>
</protein>
<feature type="transmembrane region" description="Helical" evidence="6">
    <location>
        <begin position="225"/>
        <end position="245"/>
    </location>
</feature>
<organism evidence="8 9">
    <name type="scientific">Corynebacterium felinum</name>
    <dbReference type="NCBI Taxonomy" id="131318"/>
    <lineage>
        <taxon>Bacteria</taxon>
        <taxon>Bacillati</taxon>
        <taxon>Actinomycetota</taxon>
        <taxon>Actinomycetes</taxon>
        <taxon>Mycobacteriales</taxon>
        <taxon>Corynebacteriaceae</taxon>
        <taxon>Corynebacterium</taxon>
    </lineage>
</organism>
<reference evidence="8 9" key="1">
    <citation type="submission" date="2023-07" db="EMBL/GenBank/DDBJ databases">
        <title>Sequencing the genomes of 1000 actinobacteria strains.</title>
        <authorList>
            <person name="Klenk H.-P."/>
        </authorList>
    </citation>
    <scope>NUCLEOTIDE SEQUENCE [LARGE SCALE GENOMIC DNA]</scope>
    <source>
        <strain evidence="8 9">DSM 44508</strain>
    </source>
</reference>
<evidence type="ECO:0000259" key="7">
    <source>
        <dbReference type="PROSITE" id="PS50850"/>
    </source>
</evidence>
<evidence type="ECO:0000256" key="2">
    <source>
        <dbReference type="ARBA" id="ARBA00022475"/>
    </source>
</evidence>
<dbReference type="EMBL" id="JAVDYF010000001">
    <property type="protein sequence ID" value="MDR7353774.1"/>
    <property type="molecule type" value="Genomic_DNA"/>
</dbReference>
<evidence type="ECO:0000313" key="9">
    <source>
        <dbReference type="Proteomes" id="UP001183619"/>
    </source>
</evidence>
<sequence length="406" mass="43070">MRHSSLTKNPFGNATFRRWFSAETALSIGAATSVAVPLLIIHVGGSVSTAGIIASVVAAAELCAVWCCGFWADKYSRFRLLFSVVTVAALSSIGVTIYSALSHNPSLLIVSLLVLISAISFAGAEPVNDAALKSLITPEQFPRATAAAQARSSVLSLVGPSATGLVFSIAPWLPFLLRSLCALVFVGILRTIKDFLQPHAAEHTTGAKYRDALSFLFATPQLRRVLLATPFINFMYFAAVSWPVYFLPFNGYGSEHVGLVVSGFALGGLVGATIAPRLTDRFRSQQLITVGLLWQIVGCVLFMLSSGTLVWMVLSAAVMMVLSPALNAGLFTDVFALTPVNLQGRVMALFMIAGGFAAIAVPATISWLVLHSTPMISGLTMCMSGAVGWLIVAIKLRHSSQIDTSA</sequence>
<dbReference type="SUPFAM" id="SSF103473">
    <property type="entry name" value="MFS general substrate transporter"/>
    <property type="match status" value="1"/>
</dbReference>
<dbReference type="Gene3D" id="1.20.1250.20">
    <property type="entry name" value="MFS general substrate transporter like domains"/>
    <property type="match status" value="1"/>
</dbReference>
<keyword evidence="9" id="KW-1185">Reference proteome</keyword>
<feature type="transmembrane region" description="Helical" evidence="6">
    <location>
        <begin position="348"/>
        <end position="369"/>
    </location>
</feature>
<gene>
    <name evidence="8" type="ORF">J2S37_000312</name>
</gene>
<keyword evidence="4 6" id="KW-1133">Transmembrane helix</keyword>